<dbReference type="Gene3D" id="3.90.226.10">
    <property type="entry name" value="2-enoyl-CoA Hydratase, Chain A, domain 1"/>
    <property type="match status" value="1"/>
</dbReference>
<dbReference type="EMBL" id="JAAOYM010000001">
    <property type="protein sequence ID" value="NIJ11165.1"/>
    <property type="molecule type" value="Genomic_DNA"/>
</dbReference>
<evidence type="ECO:0000256" key="1">
    <source>
        <dbReference type="SAM" id="MobiDB-lite"/>
    </source>
</evidence>
<dbReference type="CDD" id="cd06558">
    <property type="entry name" value="crotonase-like"/>
    <property type="match status" value="1"/>
</dbReference>
<dbReference type="Proteomes" id="UP000545493">
    <property type="component" value="Unassembled WGS sequence"/>
</dbReference>
<accession>A0A7X5UNB3</accession>
<evidence type="ECO:0000313" key="3">
    <source>
        <dbReference type="Proteomes" id="UP000545493"/>
    </source>
</evidence>
<dbReference type="PANTHER" id="PTHR11941:SF54">
    <property type="entry name" value="ENOYL-COA HYDRATASE, MITOCHONDRIAL"/>
    <property type="match status" value="1"/>
</dbReference>
<reference evidence="2 3" key="1">
    <citation type="submission" date="2020-03" db="EMBL/GenBank/DDBJ databases">
        <title>Sequencing the genomes of 1000 actinobacteria strains.</title>
        <authorList>
            <person name="Klenk H.-P."/>
        </authorList>
    </citation>
    <scope>NUCLEOTIDE SEQUENCE [LARGE SCALE GENOMIC DNA]</scope>
    <source>
        <strain evidence="2 3">DSM 45685</strain>
    </source>
</reference>
<dbReference type="RefSeq" id="WP_167168103.1">
    <property type="nucleotide sequence ID" value="NZ_JAAOYM010000001.1"/>
</dbReference>
<organism evidence="2 3">
    <name type="scientific">Saccharomonospora amisosensis</name>
    <dbReference type="NCBI Taxonomy" id="1128677"/>
    <lineage>
        <taxon>Bacteria</taxon>
        <taxon>Bacillati</taxon>
        <taxon>Actinomycetota</taxon>
        <taxon>Actinomycetes</taxon>
        <taxon>Pseudonocardiales</taxon>
        <taxon>Pseudonocardiaceae</taxon>
        <taxon>Saccharomonospora</taxon>
    </lineage>
</organism>
<comment type="caution">
    <text evidence="2">The sequence shown here is derived from an EMBL/GenBank/DDBJ whole genome shotgun (WGS) entry which is preliminary data.</text>
</comment>
<evidence type="ECO:0000313" key="2">
    <source>
        <dbReference type="EMBL" id="NIJ11165.1"/>
    </source>
</evidence>
<name>A0A7X5UNB3_9PSEU</name>
<gene>
    <name evidence="2" type="ORF">FHU38_001509</name>
</gene>
<protein>
    <submittedName>
        <fullName evidence="2">Enoyl-CoA hydratase/carnithine racemase</fullName>
    </submittedName>
</protein>
<feature type="region of interest" description="Disordered" evidence="1">
    <location>
        <begin position="241"/>
        <end position="268"/>
    </location>
</feature>
<sequence>MSQVTVDRDGPLTIVELRSPPLNLFDEALITALETALSAVEARPGAGVLLRAAGRVVSGGVDVRLFDALADAAAAELLFRRLLTISRRVESLPVPTVFAAHGLCLTAAFELALACDLIVAARSARFGLVERAVGLTPAMGGTQRLTALAGPARARELVMTGELYGASELHGWGVVNWVLPDDGFARSAQDVAARIAEGPAAAHALTKKIVRVQQERGTQAADEITATEVAQLIGTRDFRDGVDGFLRNGPPPLRDRDGKPTKVKVTRR</sequence>
<dbReference type="AlphaFoldDB" id="A0A7X5UNB3"/>
<keyword evidence="3" id="KW-1185">Reference proteome</keyword>
<proteinExistence type="predicted"/>
<dbReference type="InterPro" id="IPR029045">
    <property type="entry name" value="ClpP/crotonase-like_dom_sf"/>
</dbReference>
<dbReference type="GO" id="GO:0006635">
    <property type="term" value="P:fatty acid beta-oxidation"/>
    <property type="evidence" value="ECO:0007669"/>
    <property type="project" value="TreeGrafter"/>
</dbReference>
<dbReference type="GO" id="GO:0003824">
    <property type="term" value="F:catalytic activity"/>
    <property type="evidence" value="ECO:0007669"/>
    <property type="project" value="UniProtKB-ARBA"/>
</dbReference>
<dbReference type="PANTHER" id="PTHR11941">
    <property type="entry name" value="ENOYL-COA HYDRATASE-RELATED"/>
    <property type="match status" value="1"/>
</dbReference>
<dbReference type="Pfam" id="PF00378">
    <property type="entry name" value="ECH_1"/>
    <property type="match status" value="1"/>
</dbReference>
<dbReference type="InterPro" id="IPR001753">
    <property type="entry name" value="Enoyl-CoA_hydra/iso"/>
</dbReference>
<dbReference type="SUPFAM" id="SSF52096">
    <property type="entry name" value="ClpP/crotonase"/>
    <property type="match status" value="1"/>
</dbReference>